<evidence type="ECO:0000256" key="1">
    <source>
        <dbReference type="SAM" id="SignalP"/>
    </source>
</evidence>
<dbReference type="Proteomes" id="UP001596163">
    <property type="component" value="Unassembled WGS sequence"/>
</dbReference>
<dbReference type="EMBL" id="JBHSKS010000003">
    <property type="protein sequence ID" value="MFC5191088.1"/>
    <property type="molecule type" value="Genomic_DNA"/>
</dbReference>
<organism evidence="2 3">
    <name type="scientific">Algoriphagus aquatilis</name>
    <dbReference type="NCBI Taxonomy" id="490186"/>
    <lineage>
        <taxon>Bacteria</taxon>
        <taxon>Pseudomonadati</taxon>
        <taxon>Bacteroidota</taxon>
        <taxon>Cytophagia</taxon>
        <taxon>Cytophagales</taxon>
        <taxon>Cyclobacteriaceae</taxon>
        <taxon>Algoriphagus</taxon>
    </lineage>
</organism>
<feature type="chain" id="PRO_5046871517" description="DUF4476 domain-containing protein" evidence="1">
    <location>
        <begin position="20"/>
        <end position="140"/>
    </location>
</feature>
<comment type="caution">
    <text evidence="2">The sequence shown here is derived from an EMBL/GenBank/DDBJ whole genome shotgun (WGS) entry which is preliminary data.</text>
</comment>
<evidence type="ECO:0008006" key="4">
    <source>
        <dbReference type="Google" id="ProtNLM"/>
    </source>
</evidence>
<evidence type="ECO:0000313" key="2">
    <source>
        <dbReference type="EMBL" id="MFC5191088.1"/>
    </source>
</evidence>
<sequence>MKKLAILVVLTLCCFTGFAKDPESKTFLALFKSSELKEHKTNIKSIENQFSPFFSTKTYDGNSELALIIEIPSCEFDACFLGEFLVNLGDGQKVQLQNLAFRLFDLSENQLLHQTYLAMYEESLLQKKKTSKATKATSQP</sequence>
<proteinExistence type="predicted"/>
<protein>
    <recommendedName>
        <fullName evidence="4">DUF4476 domain-containing protein</fullName>
    </recommendedName>
</protein>
<keyword evidence="3" id="KW-1185">Reference proteome</keyword>
<name>A0ABW0BV58_9BACT</name>
<accession>A0ABW0BV58</accession>
<feature type="signal peptide" evidence="1">
    <location>
        <begin position="1"/>
        <end position="19"/>
    </location>
</feature>
<dbReference type="RefSeq" id="WP_377912813.1">
    <property type="nucleotide sequence ID" value="NZ_JBHSKS010000003.1"/>
</dbReference>
<reference evidence="3" key="1">
    <citation type="journal article" date="2019" name="Int. J. Syst. Evol. Microbiol.">
        <title>The Global Catalogue of Microorganisms (GCM) 10K type strain sequencing project: providing services to taxonomists for standard genome sequencing and annotation.</title>
        <authorList>
            <consortium name="The Broad Institute Genomics Platform"/>
            <consortium name="The Broad Institute Genome Sequencing Center for Infectious Disease"/>
            <person name="Wu L."/>
            <person name="Ma J."/>
        </authorList>
    </citation>
    <scope>NUCLEOTIDE SEQUENCE [LARGE SCALE GENOMIC DNA]</scope>
    <source>
        <strain evidence="3">CGMCC 1.7030</strain>
    </source>
</reference>
<evidence type="ECO:0000313" key="3">
    <source>
        <dbReference type="Proteomes" id="UP001596163"/>
    </source>
</evidence>
<keyword evidence="1" id="KW-0732">Signal</keyword>
<gene>
    <name evidence="2" type="ORF">ACFPIK_04870</name>
</gene>